<keyword evidence="1" id="KW-0812">Transmembrane</keyword>
<dbReference type="EMBL" id="MN738978">
    <property type="protein sequence ID" value="QHT33744.1"/>
    <property type="molecule type" value="Genomic_DNA"/>
</dbReference>
<feature type="transmembrane region" description="Helical" evidence="1">
    <location>
        <begin position="130"/>
        <end position="149"/>
    </location>
</feature>
<keyword evidence="1" id="KW-1133">Transmembrane helix</keyword>
<sequence>MSGIFFELGNFIITPLLRWLLLFLGIGISILQYLNSPQRFSFIKSKFGISFKWYLYVLCMFNLFTSSLTIIGQWGSIPFTNNLPDYWYIYLFVLCFAIVTQITVDSPQISDDGSLNPPPIYMYSQKSRVIIAYISVVIDTLLMIQLYIYNGIADTSKKSLLSHYILERFGGWIDGNKLDYLFEWSGMIDVFIKIYLLLLQNNFRACEYNLPSSWNA</sequence>
<feature type="transmembrane region" description="Helical" evidence="1">
    <location>
        <begin position="54"/>
        <end position="74"/>
    </location>
</feature>
<evidence type="ECO:0000313" key="2">
    <source>
        <dbReference type="EMBL" id="QHT33744.1"/>
    </source>
</evidence>
<reference evidence="2" key="1">
    <citation type="journal article" date="2020" name="Nature">
        <title>Giant virus diversity and host interactions through global metagenomics.</title>
        <authorList>
            <person name="Schulz F."/>
            <person name="Roux S."/>
            <person name="Paez-Espino D."/>
            <person name="Jungbluth S."/>
            <person name="Walsh D.A."/>
            <person name="Denef V.J."/>
            <person name="McMahon K.D."/>
            <person name="Konstantinidis K.T."/>
            <person name="Eloe-Fadrosh E.A."/>
            <person name="Kyrpides N.C."/>
            <person name="Woyke T."/>
        </authorList>
    </citation>
    <scope>NUCLEOTIDE SEQUENCE</scope>
    <source>
        <strain evidence="2">GVMAG-M-3300009161-52</strain>
    </source>
</reference>
<feature type="transmembrane region" description="Helical" evidence="1">
    <location>
        <begin position="16"/>
        <end position="34"/>
    </location>
</feature>
<accession>A0A6C0EX11</accession>
<keyword evidence="1" id="KW-0472">Membrane</keyword>
<proteinExistence type="predicted"/>
<organism evidence="2">
    <name type="scientific">viral metagenome</name>
    <dbReference type="NCBI Taxonomy" id="1070528"/>
    <lineage>
        <taxon>unclassified sequences</taxon>
        <taxon>metagenomes</taxon>
        <taxon>organismal metagenomes</taxon>
    </lineage>
</organism>
<feature type="transmembrane region" description="Helical" evidence="1">
    <location>
        <begin position="86"/>
        <end position="104"/>
    </location>
</feature>
<dbReference type="AlphaFoldDB" id="A0A6C0EX11"/>
<evidence type="ECO:0000256" key="1">
    <source>
        <dbReference type="SAM" id="Phobius"/>
    </source>
</evidence>
<name>A0A6C0EX11_9ZZZZ</name>
<protein>
    <submittedName>
        <fullName evidence="2">Uncharacterized protein</fullName>
    </submittedName>
</protein>